<dbReference type="RefSeq" id="WP_307471378.1">
    <property type="nucleotide sequence ID" value="NZ_JAUSUB010000001.1"/>
</dbReference>
<dbReference type="InterPro" id="IPR029068">
    <property type="entry name" value="Glyas_Bleomycin-R_OHBP_Dase"/>
</dbReference>
<evidence type="ECO:0000256" key="1">
    <source>
        <dbReference type="SAM" id="Coils"/>
    </source>
</evidence>
<gene>
    <name evidence="2" type="ORF">J2S17_000414</name>
</gene>
<name>A0ABU0ABX0_9BACI</name>
<keyword evidence="1" id="KW-0175">Coiled coil</keyword>
<sequence>MNNQELKEMNQNRTVPIFDCSYENYDAHLEFYTALGFEIVYYQKSPYRFATVKSNFTELSFYGVKNLHAEEGRGGCYIYVPNIEEVFTTLKKNLKKHYGKIPVKGLPSISRLNRTAEDRRVNINDPSGNTLIIGEVLGDSTSLMQEEEEMLKKLQTKFEKLYKQSYRFAYSKEDFRAARNLMEAAFGKHSENIPNELYYKARVLQIDVFNTLGELEKAKQITEDLEELELSIEEEKNLTEHIERLIELKEEIFNSSSDEKG</sequence>
<dbReference type="Proteomes" id="UP001238088">
    <property type="component" value="Unassembled WGS sequence"/>
</dbReference>
<evidence type="ECO:0008006" key="4">
    <source>
        <dbReference type="Google" id="ProtNLM"/>
    </source>
</evidence>
<proteinExistence type="predicted"/>
<evidence type="ECO:0000313" key="3">
    <source>
        <dbReference type="Proteomes" id="UP001238088"/>
    </source>
</evidence>
<keyword evidence="3" id="KW-1185">Reference proteome</keyword>
<comment type="caution">
    <text evidence="2">The sequence shown here is derived from an EMBL/GenBank/DDBJ whole genome shotgun (WGS) entry which is preliminary data.</text>
</comment>
<dbReference type="Gene3D" id="3.10.180.10">
    <property type="entry name" value="2,3-Dihydroxybiphenyl 1,2-Dioxygenase, domain 1"/>
    <property type="match status" value="1"/>
</dbReference>
<dbReference type="EMBL" id="JAUSUB010000001">
    <property type="protein sequence ID" value="MDQ0268545.1"/>
    <property type="molecule type" value="Genomic_DNA"/>
</dbReference>
<protein>
    <recommendedName>
        <fullName evidence="4">VOC domain-containing protein</fullName>
    </recommendedName>
</protein>
<organism evidence="2 3">
    <name type="scientific">Cytobacillus purgationiresistens</name>
    <dbReference type="NCBI Taxonomy" id="863449"/>
    <lineage>
        <taxon>Bacteria</taxon>
        <taxon>Bacillati</taxon>
        <taxon>Bacillota</taxon>
        <taxon>Bacilli</taxon>
        <taxon>Bacillales</taxon>
        <taxon>Bacillaceae</taxon>
        <taxon>Cytobacillus</taxon>
    </lineage>
</organism>
<accession>A0ABU0ABX0</accession>
<reference evidence="2 3" key="1">
    <citation type="submission" date="2023-07" db="EMBL/GenBank/DDBJ databases">
        <title>Genomic Encyclopedia of Type Strains, Phase IV (KMG-IV): sequencing the most valuable type-strain genomes for metagenomic binning, comparative biology and taxonomic classification.</title>
        <authorList>
            <person name="Goeker M."/>
        </authorList>
    </citation>
    <scope>NUCLEOTIDE SEQUENCE [LARGE SCALE GENOMIC DNA]</scope>
    <source>
        <strain evidence="2 3">DSM 23494</strain>
    </source>
</reference>
<evidence type="ECO:0000313" key="2">
    <source>
        <dbReference type="EMBL" id="MDQ0268545.1"/>
    </source>
</evidence>
<dbReference type="SUPFAM" id="SSF54593">
    <property type="entry name" value="Glyoxalase/Bleomycin resistance protein/Dihydroxybiphenyl dioxygenase"/>
    <property type="match status" value="1"/>
</dbReference>
<feature type="coiled-coil region" evidence="1">
    <location>
        <begin position="215"/>
        <end position="251"/>
    </location>
</feature>